<dbReference type="InterPro" id="IPR017871">
    <property type="entry name" value="ABC_transporter-like_CS"/>
</dbReference>
<feature type="domain" description="ABC transporter" evidence="8">
    <location>
        <begin position="6"/>
        <end position="256"/>
    </location>
</feature>
<dbReference type="GO" id="GO:0016887">
    <property type="term" value="F:ATP hydrolysis activity"/>
    <property type="evidence" value="ECO:0007669"/>
    <property type="project" value="InterPro"/>
</dbReference>
<dbReference type="Pfam" id="PF00005">
    <property type="entry name" value="ABC_tran"/>
    <property type="match status" value="1"/>
</dbReference>
<dbReference type="Pfam" id="PF08352">
    <property type="entry name" value="oligo_HPY"/>
    <property type="match status" value="1"/>
</dbReference>
<dbReference type="GO" id="GO:0005524">
    <property type="term" value="F:ATP binding"/>
    <property type="evidence" value="ECO:0007669"/>
    <property type="project" value="UniProtKB-KW"/>
</dbReference>
<keyword evidence="6 9" id="KW-0067">ATP-binding</keyword>
<keyword evidence="10" id="KW-1185">Reference proteome</keyword>
<dbReference type="PANTHER" id="PTHR43297">
    <property type="entry name" value="OLIGOPEPTIDE TRANSPORT ATP-BINDING PROTEIN APPD"/>
    <property type="match status" value="1"/>
</dbReference>
<dbReference type="InterPro" id="IPR027417">
    <property type="entry name" value="P-loop_NTPase"/>
</dbReference>
<evidence type="ECO:0000256" key="7">
    <source>
        <dbReference type="ARBA" id="ARBA00023136"/>
    </source>
</evidence>
<accession>A0A1H7YVX0</accession>
<dbReference type="Proteomes" id="UP000199158">
    <property type="component" value="Unassembled WGS sequence"/>
</dbReference>
<organism evidence="9 10">
    <name type="scientific">Hydrogenoanaerobacterium saccharovorans</name>
    <dbReference type="NCBI Taxonomy" id="474960"/>
    <lineage>
        <taxon>Bacteria</taxon>
        <taxon>Bacillati</taxon>
        <taxon>Bacillota</taxon>
        <taxon>Clostridia</taxon>
        <taxon>Eubacteriales</taxon>
        <taxon>Oscillospiraceae</taxon>
        <taxon>Hydrogenoanaerobacterium</taxon>
    </lineage>
</organism>
<protein>
    <submittedName>
        <fullName evidence="9">Oligopeptide transport system ATP-binding protein</fullName>
    </submittedName>
</protein>
<dbReference type="InterPro" id="IPR003439">
    <property type="entry name" value="ABC_transporter-like_ATP-bd"/>
</dbReference>
<dbReference type="PROSITE" id="PS50893">
    <property type="entry name" value="ABC_TRANSPORTER_2"/>
    <property type="match status" value="1"/>
</dbReference>
<evidence type="ECO:0000256" key="5">
    <source>
        <dbReference type="ARBA" id="ARBA00022741"/>
    </source>
</evidence>
<evidence type="ECO:0000256" key="1">
    <source>
        <dbReference type="ARBA" id="ARBA00004202"/>
    </source>
</evidence>
<evidence type="ECO:0000313" key="9">
    <source>
        <dbReference type="EMBL" id="SEM49477.1"/>
    </source>
</evidence>
<keyword evidence="7" id="KW-0472">Membrane</keyword>
<dbReference type="EMBL" id="FOCG01000001">
    <property type="protein sequence ID" value="SEM49477.1"/>
    <property type="molecule type" value="Genomic_DNA"/>
</dbReference>
<name>A0A1H7YVX0_9FIRM</name>
<evidence type="ECO:0000256" key="6">
    <source>
        <dbReference type="ARBA" id="ARBA00022840"/>
    </source>
</evidence>
<dbReference type="PANTHER" id="PTHR43297:SF2">
    <property type="entry name" value="DIPEPTIDE TRANSPORT ATP-BINDING PROTEIN DPPD"/>
    <property type="match status" value="1"/>
</dbReference>
<dbReference type="FunFam" id="3.40.50.300:FF:000016">
    <property type="entry name" value="Oligopeptide ABC transporter ATP-binding component"/>
    <property type="match status" value="1"/>
</dbReference>
<dbReference type="PROSITE" id="PS00211">
    <property type="entry name" value="ABC_TRANSPORTER_1"/>
    <property type="match status" value="1"/>
</dbReference>
<evidence type="ECO:0000256" key="3">
    <source>
        <dbReference type="ARBA" id="ARBA00022448"/>
    </source>
</evidence>
<dbReference type="InterPro" id="IPR013563">
    <property type="entry name" value="Oligopep_ABC_C"/>
</dbReference>
<evidence type="ECO:0000313" key="10">
    <source>
        <dbReference type="Proteomes" id="UP000199158"/>
    </source>
</evidence>
<comment type="similarity">
    <text evidence="2">Belongs to the ABC transporter superfamily.</text>
</comment>
<dbReference type="GO" id="GO:0005886">
    <property type="term" value="C:plasma membrane"/>
    <property type="evidence" value="ECO:0007669"/>
    <property type="project" value="UniProtKB-SubCell"/>
</dbReference>
<dbReference type="GO" id="GO:0015833">
    <property type="term" value="P:peptide transport"/>
    <property type="evidence" value="ECO:0007669"/>
    <property type="project" value="InterPro"/>
</dbReference>
<dbReference type="SUPFAM" id="SSF52540">
    <property type="entry name" value="P-loop containing nucleoside triphosphate hydrolases"/>
    <property type="match status" value="1"/>
</dbReference>
<proteinExistence type="inferred from homology"/>
<dbReference type="RefSeq" id="WP_341465097.1">
    <property type="nucleotide sequence ID" value="NZ_FOCG01000001.1"/>
</dbReference>
<dbReference type="InterPro" id="IPR050388">
    <property type="entry name" value="ABC_Ni/Peptide_Import"/>
</dbReference>
<dbReference type="Gene3D" id="3.40.50.300">
    <property type="entry name" value="P-loop containing nucleotide triphosphate hydrolases"/>
    <property type="match status" value="1"/>
</dbReference>
<keyword evidence="5" id="KW-0547">Nucleotide-binding</keyword>
<keyword evidence="3" id="KW-0813">Transport</keyword>
<comment type="subcellular location">
    <subcellularLocation>
        <location evidence="1">Cell membrane</location>
        <topology evidence="1">Peripheral membrane protein</topology>
    </subcellularLocation>
</comment>
<dbReference type="NCBIfam" id="TIGR01727">
    <property type="entry name" value="oligo_HPY"/>
    <property type="match status" value="1"/>
</dbReference>
<evidence type="ECO:0000256" key="4">
    <source>
        <dbReference type="ARBA" id="ARBA00022475"/>
    </source>
</evidence>
<sequence length="345" mass="37684">MLGTLLKVNDVHIDFNTDYGVIQAVRGVSFELNAGETLAIVGESGCGKSVLCKSIARILPHSGLIREGNVYFNGIDLTLLSPKEMNRIRGKEIAMVFQDAFSALDPTCTIGSQIIEAIRIHEKISRNEAKRRAIQLLGQVEIDSPQQRLTQYPHQFSGGMCQRVVLAIALACGPKLLIADEPTTALDGTIQAQILKLIKNLQKTTKAATLFITHDLSVAAQIAQRIAVMYAGKIVEIGTTQEIFGNPRHPYTWALMSSLPANSPNKQPLRSIPGLPPNLLHPPCGDAFAARNAYALAIDYKQEPPLFQVSNTHFAATWLLDPRAPEITPPISIGQNNNRRGEPNE</sequence>
<dbReference type="STRING" id="474960.SAMN05216180_0240"/>
<dbReference type="InterPro" id="IPR003593">
    <property type="entry name" value="AAA+_ATPase"/>
</dbReference>
<keyword evidence="4" id="KW-1003">Cell membrane</keyword>
<reference evidence="9 10" key="1">
    <citation type="submission" date="2016-10" db="EMBL/GenBank/DDBJ databases">
        <authorList>
            <person name="de Groot N.N."/>
        </authorList>
    </citation>
    <scope>NUCLEOTIDE SEQUENCE [LARGE SCALE GENOMIC DNA]</scope>
    <source>
        <strain evidence="9 10">CGMCC 1.5070</strain>
    </source>
</reference>
<gene>
    <name evidence="9" type="ORF">SAMN05216180_0240</name>
</gene>
<evidence type="ECO:0000256" key="2">
    <source>
        <dbReference type="ARBA" id="ARBA00005417"/>
    </source>
</evidence>
<dbReference type="CDD" id="cd03257">
    <property type="entry name" value="ABC_NikE_OppD_transporters"/>
    <property type="match status" value="1"/>
</dbReference>
<dbReference type="SMART" id="SM00382">
    <property type="entry name" value="AAA"/>
    <property type="match status" value="1"/>
</dbReference>
<evidence type="ECO:0000259" key="8">
    <source>
        <dbReference type="PROSITE" id="PS50893"/>
    </source>
</evidence>
<dbReference type="AlphaFoldDB" id="A0A1H7YVX0"/>